<evidence type="ECO:0000313" key="2">
    <source>
        <dbReference type="Proteomes" id="UP000615446"/>
    </source>
</evidence>
<proteinExistence type="predicted"/>
<comment type="caution">
    <text evidence="1">The sequence shown here is derived from an EMBL/GenBank/DDBJ whole genome shotgun (WGS) entry which is preliminary data.</text>
</comment>
<dbReference type="AlphaFoldDB" id="A0A8H3R5X0"/>
<organism evidence="1 2">
    <name type="scientific">Rhizophagus clarus</name>
    <dbReference type="NCBI Taxonomy" id="94130"/>
    <lineage>
        <taxon>Eukaryota</taxon>
        <taxon>Fungi</taxon>
        <taxon>Fungi incertae sedis</taxon>
        <taxon>Mucoromycota</taxon>
        <taxon>Glomeromycotina</taxon>
        <taxon>Glomeromycetes</taxon>
        <taxon>Glomerales</taxon>
        <taxon>Glomeraceae</taxon>
        <taxon>Rhizophagus</taxon>
    </lineage>
</organism>
<sequence length="183" mass="21290">MLCYFTYYLLYKTLVNKIKVSINNISKNALIYEKVILGVENELTKFTRFINHGFADTNSIKSETLIYDVCGMAIYQIENRYKNNLPLLLIIGWKVYSMPFNTKENKWFVSIGCRPDLNFPDKKSINKYLEENGNFGSNTKIFEDYSIAIDVLMNSGNNAKLNINIRDIHVSRSYFGIIKKYIS</sequence>
<protein>
    <submittedName>
        <fullName evidence="1">Uncharacterized protein</fullName>
    </submittedName>
</protein>
<gene>
    <name evidence="1" type="ORF">RCL2_003037900</name>
</gene>
<reference evidence="1" key="1">
    <citation type="submission" date="2019-10" db="EMBL/GenBank/DDBJ databases">
        <title>Conservation and host-specific expression of non-tandemly repeated heterogenous ribosome RNA gene in arbuscular mycorrhizal fungi.</title>
        <authorList>
            <person name="Maeda T."/>
            <person name="Kobayashi Y."/>
            <person name="Nakagawa T."/>
            <person name="Ezawa T."/>
            <person name="Yamaguchi K."/>
            <person name="Bino T."/>
            <person name="Nishimoto Y."/>
            <person name="Shigenobu S."/>
            <person name="Kawaguchi M."/>
        </authorList>
    </citation>
    <scope>NUCLEOTIDE SEQUENCE</scope>
    <source>
        <strain evidence="1">HR1</strain>
    </source>
</reference>
<dbReference type="EMBL" id="BLAL01000338">
    <property type="protein sequence ID" value="GET04078.1"/>
    <property type="molecule type" value="Genomic_DNA"/>
</dbReference>
<accession>A0A8H3R5X0</accession>
<dbReference type="Proteomes" id="UP000615446">
    <property type="component" value="Unassembled WGS sequence"/>
</dbReference>
<evidence type="ECO:0000313" key="1">
    <source>
        <dbReference type="EMBL" id="GET04078.1"/>
    </source>
</evidence>
<name>A0A8H3R5X0_9GLOM</name>